<evidence type="ECO:0000256" key="1">
    <source>
        <dbReference type="ARBA" id="ARBA00004477"/>
    </source>
</evidence>
<feature type="compositionally biased region" description="Acidic residues" evidence="7">
    <location>
        <begin position="275"/>
        <end position="284"/>
    </location>
</feature>
<dbReference type="PANTHER" id="PTHR21212">
    <property type="entry name" value="BERNARDINELLI-SEIP CONGENITAL LIPODYSTROPHY 2 HOMOLOG BSCL2 PROTEIN"/>
    <property type="match status" value="1"/>
</dbReference>
<feature type="region of interest" description="Disordered" evidence="7">
    <location>
        <begin position="275"/>
        <end position="398"/>
    </location>
</feature>
<dbReference type="InterPro" id="IPR009617">
    <property type="entry name" value="Seipin"/>
</dbReference>
<name>A0AAV9X9K9_9PEZI</name>
<gene>
    <name evidence="9" type="ORF">TWF694_010348</name>
</gene>
<sequence length="398" mass="44349">MPTVSGRLLGSKFSVAYKQASSKAALRAYVQAALAIILSICLFGLACFAYILFYLKYIPQVGLETPIHLDYGQAQPHAKSSRDDIFLPHGVTAIPSGVLMHNQAYDVYVHLTLPTSPHNMQAGNFMINLTLLDGMTGISAQYATSKRPARLTYRSDMITTMDTLMKSPFYLSGMKREQEKLKVLLMEKQVFAKHMVPTHFAMIVGNDHAVDKAPEIYESTVFFKARFRGLRYFMYNYRFVAFITFTGAFWLTEMFWAIAAWSSISAYLFTEGEEGEKDKDDDDVFGEKPATTAQSSESERRGVHPLAPVEDDSEEIPRPRGGVYATPEATPAPEGELGDDEDDDLDDLTNDRSDEGGRTPTSIDENTMQGSAQDSGIGTSMSEQRDEGLVRRRSGRKE</sequence>
<proteinExistence type="predicted"/>
<evidence type="ECO:0000256" key="3">
    <source>
        <dbReference type="ARBA" id="ARBA00022824"/>
    </source>
</evidence>
<keyword evidence="3" id="KW-0256">Endoplasmic reticulum</keyword>
<evidence type="ECO:0000256" key="6">
    <source>
        <dbReference type="ARBA" id="ARBA00023136"/>
    </source>
</evidence>
<accession>A0AAV9X9K9</accession>
<protein>
    <recommendedName>
        <fullName evidence="11">Adipose-regulatory protein-domain-containing protein</fullName>
    </recommendedName>
</protein>
<dbReference type="GO" id="GO:0005789">
    <property type="term" value="C:endoplasmic reticulum membrane"/>
    <property type="evidence" value="ECO:0007669"/>
    <property type="project" value="UniProtKB-SubCell"/>
</dbReference>
<dbReference type="EMBL" id="JAVHJO010000007">
    <property type="protein sequence ID" value="KAK6538780.1"/>
    <property type="molecule type" value="Genomic_DNA"/>
</dbReference>
<keyword evidence="5" id="KW-0443">Lipid metabolism</keyword>
<evidence type="ECO:0000256" key="4">
    <source>
        <dbReference type="ARBA" id="ARBA00022989"/>
    </source>
</evidence>
<dbReference type="Pfam" id="PF06775">
    <property type="entry name" value="Seipin"/>
    <property type="match status" value="1"/>
</dbReference>
<comment type="subcellular location">
    <subcellularLocation>
        <location evidence="1">Endoplasmic reticulum membrane</location>
        <topology evidence="1">Multi-pass membrane protein</topology>
    </subcellularLocation>
</comment>
<dbReference type="Proteomes" id="UP001365542">
    <property type="component" value="Unassembled WGS sequence"/>
</dbReference>
<keyword evidence="10" id="KW-1185">Reference proteome</keyword>
<evidence type="ECO:0000313" key="10">
    <source>
        <dbReference type="Proteomes" id="UP001365542"/>
    </source>
</evidence>
<evidence type="ECO:0000313" key="9">
    <source>
        <dbReference type="EMBL" id="KAK6538780.1"/>
    </source>
</evidence>
<dbReference type="GO" id="GO:0006629">
    <property type="term" value="P:lipid metabolic process"/>
    <property type="evidence" value="ECO:0007669"/>
    <property type="project" value="UniProtKB-KW"/>
</dbReference>
<comment type="caution">
    <text evidence="9">The sequence shown here is derived from an EMBL/GenBank/DDBJ whole genome shotgun (WGS) entry which is preliminary data.</text>
</comment>
<feature type="compositionally biased region" description="Polar residues" evidence="7">
    <location>
        <begin position="359"/>
        <end position="382"/>
    </location>
</feature>
<dbReference type="CDD" id="cd23995">
    <property type="entry name" value="Seipin_BSCL2_like"/>
    <property type="match status" value="1"/>
</dbReference>
<dbReference type="GO" id="GO:0140042">
    <property type="term" value="P:lipid droplet formation"/>
    <property type="evidence" value="ECO:0007669"/>
    <property type="project" value="UniProtKB-ARBA"/>
</dbReference>
<dbReference type="PANTHER" id="PTHR21212:SF0">
    <property type="entry name" value="SEIPIN"/>
    <property type="match status" value="1"/>
</dbReference>
<feature type="transmembrane region" description="Helical" evidence="8">
    <location>
        <begin position="28"/>
        <end position="53"/>
    </location>
</feature>
<evidence type="ECO:0000256" key="8">
    <source>
        <dbReference type="SAM" id="Phobius"/>
    </source>
</evidence>
<evidence type="ECO:0000256" key="5">
    <source>
        <dbReference type="ARBA" id="ARBA00023098"/>
    </source>
</evidence>
<dbReference type="AlphaFoldDB" id="A0AAV9X9K9"/>
<reference evidence="9 10" key="1">
    <citation type="submission" date="2019-10" db="EMBL/GenBank/DDBJ databases">
        <authorList>
            <person name="Palmer J.M."/>
        </authorList>
    </citation>
    <scope>NUCLEOTIDE SEQUENCE [LARGE SCALE GENOMIC DNA]</scope>
    <source>
        <strain evidence="9 10">TWF694</strain>
    </source>
</reference>
<keyword evidence="2 8" id="KW-0812">Transmembrane</keyword>
<keyword evidence="6 8" id="KW-0472">Membrane</keyword>
<evidence type="ECO:0000256" key="7">
    <source>
        <dbReference type="SAM" id="MobiDB-lite"/>
    </source>
</evidence>
<evidence type="ECO:0008006" key="11">
    <source>
        <dbReference type="Google" id="ProtNLM"/>
    </source>
</evidence>
<feature type="transmembrane region" description="Helical" evidence="8">
    <location>
        <begin position="239"/>
        <end position="261"/>
    </location>
</feature>
<feature type="compositionally biased region" description="Acidic residues" evidence="7">
    <location>
        <begin position="336"/>
        <end position="348"/>
    </location>
</feature>
<keyword evidence="4 8" id="KW-1133">Transmembrane helix</keyword>
<evidence type="ECO:0000256" key="2">
    <source>
        <dbReference type="ARBA" id="ARBA00022692"/>
    </source>
</evidence>
<organism evidence="9 10">
    <name type="scientific">Orbilia ellipsospora</name>
    <dbReference type="NCBI Taxonomy" id="2528407"/>
    <lineage>
        <taxon>Eukaryota</taxon>
        <taxon>Fungi</taxon>
        <taxon>Dikarya</taxon>
        <taxon>Ascomycota</taxon>
        <taxon>Pezizomycotina</taxon>
        <taxon>Orbiliomycetes</taxon>
        <taxon>Orbiliales</taxon>
        <taxon>Orbiliaceae</taxon>
        <taxon>Orbilia</taxon>
    </lineage>
</organism>